<gene>
    <name evidence="1" type="ORF">C3928_01685</name>
</gene>
<evidence type="ECO:0000313" key="1">
    <source>
        <dbReference type="EMBL" id="PPK33470.1"/>
    </source>
</evidence>
<dbReference type="AlphaFoldDB" id="A0A2S6F7R2"/>
<evidence type="ECO:0000313" key="2">
    <source>
        <dbReference type="Proteomes" id="UP000239239"/>
    </source>
</evidence>
<dbReference type="InterPro" id="IPR021306">
    <property type="entry name" value="DUF2878"/>
</dbReference>
<accession>A0A2S6F7R2</accession>
<dbReference type="Pfam" id="PF11086">
    <property type="entry name" value="DUF2878"/>
    <property type="match status" value="1"/>
</dbReference>
<sequence length="181" mass="21168">MNINFLSIIHFISYYLCWMCCIYFAAYGYPLLGLIITVLIMAAQIILQIINQLHWRDALHYSIGLAILGAITDAIWLYSGMIYFKANFFGSYFPPLWMIALWLSFGFNLVLLYRSWLTHYFLWGLIMFPSIIFAYWLGVQFGAATLISNGMVFYLSLGLTWSLFLPLSLYLFNYTYRKGIR</sequence>
<dbReference type="RefSeq" id="WP_027227961.1">
    <property type="nucleotide sequence ID" value="NZ_CP017601.1"/>
</dbReference>
<organism evidence="1 2">
    <name type="scientific">Legionella pneumophila</name>
    <dbReference type="NCBI Taxonomy" id="446"/>
    <lineage>
        <taxon>Bacteria</taxon>
        <taxon>Pseudomonadati</taxon>
        <taxon>Pseudomonadota</taxon>
        <taxon>Gammaproteobacteria</taxon>
        <taxon>Legionellales</taxon>
        <taxon>Legionellaceae</taxon>
        <taxon>Legionella</taxon>
    </lineage>
</organism>
<dbReference type="OrthoDB" id="5653161at2"/>
<proteinExistence type="predicted"/>
<reference evidence="1 2" key="1">
    <citation type="submission" date="2018-02" db="EMBL/GenBank/DDBJ databases">
        <title>Draft genome sequences of four Legionella pneumophila clinical strains isolated in Ontario.</title>
        <authorList>
            <person name="Fortuna A."/>
            <person name="Ramnarine R."/>
            <person name="Li A."/>
            <person name="Frantz C."/>
            <person name="Mallo G."/>
        </authorList>
    </citation>
    <scope>NUCLEOTIDE SEQUENCE [LARGE SCALE GENOMIC DNA]</scope>
    <source>
        <strain evidence="1 2">LG61</strain>
    </source>
</reference>
<protein>
    <submittedName>
        <fullName evidence="1">DUF2878 domain-containing protein</fullName>
    </submittedName>
</protein>
<comment type="caution">
    <text evidence="1">The sequence shown here is derived from an EMBL/GenBank/DDBJ whole genome shotgun (WGS) entry which is preliminary data.</text>
</comment>
<name>A0A2S6F7R2_LEGPN</name>
<dbReference type="EMBL" id="PQWY01000002">
    <property type="protein sequence ID" value="PPK33470.1"/>
    <property type="molecule type" value="Genomic_DNA"/>
</dbReference>
<dbReference type="Proteomes" id="UP000239239">
    <property type="component" value="Unassembled WGS sequence"/>
</dbReference>